<name>A0AAV1RNX2_9ROSI</name>
<evidence type="ECO:0000313" key="2">
    <source>
        <dbReference type="EMBL" id="CAK7338415.1"/>
    </source>
</evidence>
<feature type="domain" description="FBD" evidence="1">
    <location>
        <begin position="121"/>
        <end position="197"/>
    </location>
</feature>
<dbReference type="InterPro" id="IPR032675">
    <property type="entry name" value="LRR_dom_sf"/>
</dbReference>
<organism evidence="2 3">
    <name type="scientific">Dovyalis caffra</name>
    <dbReference type="NCBI Taxonomy" id="77055"/>
    <lineage>
        <taxon>Eukaryota</taxon>
        <taxon>Viridiplantae</taxon>
        <taxon>Streptophyta</taxon>
        <taxon>Embryophyta</taxon>
        <taxon>Tracheophyta</taxon>
        <taxon>Spermatophyta</taxon>
        <taxon>Magnoliopsida</taxon>
        <taxon>eudicotyledons</taxon>
        <taxon>Gunneridae</taxon>
        <taxon>Pentapetalae</taxon>
        <taxon>rosids</taxon>
        <taxon>fabids</taxon>
        <taxon>Malpighiales</taxon>
        <taxon>Salicaceae</taxon>
        <taxon>Flacourtieae</taxon>
        <taxon>Dovyalis</taxon>
    </lineage>
</organism>
<dbReference type="SMART" id="SM00579">
    <property type="entry name" value="FBD"/>
    <property type="match status" value="1"/>
</dbReference>
<dbReference type="Pfam" id="PF08387">
    <property type="entry name" value="FBD"/>
    <property type="match status" value="1"/>
</dbReference>
<sequence>MHFLEDHKHKTEIDTPCLEYFQIKDTSLCDSSMSVSSALFEAHIYDNCLPWLLNGISQVELLVLSGDTMSSVNAVVCDSTLPTFHYLTKLVLYVGEFINWESLPDLLESSPNPEILVFPAKCLLSSLKTIEINNFVGMSGEKYIVEYLLESAEVLEEMIIRGCKFFGRPRMQKKLEALRNEILDVPRGSSHCELVFTM</sequence>
<protein>
    <recommendedName>
        <fullName evidence="1">FBD domain-containing protein</fullName>
    </recommendedName>
</protein>
<reference evidence="2 3" key="1">
    <citation type="submission" date="2024-01" db="EMBL/GenBank/DDBJ databases">
        <authorList>
            <person name="Waweru B."/>
        </authorList>
    </citation>
    <scope>NUCLEOTIDE SEQUENCE [LARGE SCALE GENOMIC DNA]</scope>
</reference>
<dbReference type="Proteomes" id="UP001314170">
    <property type="component" value="Unassembled WGS sequence"/>
</dbReference>
<dbReference type="EMBL" id="CAWUPB010001116">
    <property type="protein sequence ID" value="CAK7338415.1"/>
    <property type="molecule type" value="Genomic_DNA"/>
</dbReference>
<dbReference type="Gene3D" id="3.80.10.10">
    <property type="entry name" value="Ribonuclease Inhibitor"/>
    <property type="match status" value="1"/>
</dbReference>
<dbReference type="SUPFAM" id="SSF52047">
    <property type="entry name" value="RNI-like"/>
    <property type="match status" value="1"/>
</dbReference>
<dbReference type="InterPro" id="IPR006566">
    <property type="entry name" value="FBD"/>
</dbReference>
<proteinExistence type="predicted"/>
<evidence type="ECO:0000313" key="3">
    <source>
        <dbReference type="Proteomes" id="UP001314170"/>
    </source>
</evidence>
<evidence type="ECO:0000259" key="1">
    <source>
        <dbReference type="SMART" id="SM00579"/>
    </source>
</evidence>
<dbReference type="PANTHER" id="PTHR31900:SF27">
    <property type="entry name" value="FBD DOMAIN-CONTAINING PROTEIN"/>
    <property type="match status" value="1"/>
</dbReference>
<keyword evidence="3" id="KW-1185">Reference proteome</keyword>
<dbReference type="AlphaFoldDB" id="A0AAV1RNX2"/>
<accession>A0AAV1RNX2</accession>
<dbReference type="InterPro" id="IPR050232">
    <property type="entry name" value="FBL13/AtMIF1-like"/>
</dbReference>
<dbReference type="PANTHER" id="PTHR31900">
    <property type="entry name" value="F-BOX/RNI SUPERFAMILY PROTEIN-RELATED"/>
    <property type="match status" value="1"/>
</dbReference>
<comment type="caution">
    <text evidence="2">The sequence shown here is derived from an EMBL/GenBank/DDBJ whole genome shotgun (WGS) entry which is preliminary data.</text>
</comment>
<gene>
    <name evidence="2" type="ORF">DCAF_LOCUS13462</name>
</gene>